<dbReference type="InterPro" id="IPR001881">
    <property type="entry name" value="EGF-like_Ca-bd_dom"/>
</dbReference>
<feature type="domain" description="EGF-like" evidence="4">
    <location>
        <begin position="22"/>
        <end position="58"/>
    </location>
</feature>
<dbReference type="OMA" id="HICCASA"/>
<proteinExistence type="predicted"/>
<dbReference type="AlphaFoldDB" id="A0A9W3A8L3"/>
<feature type="signal peptide" evidence="3">
    <location>
        <begin position="1"/>
        <end position="20"/>
    </location>
</feature>
<evidence type="ECO:0000313" key="7">
    <source>
        <dbReference type="RefSeq" id="XP_055883498.1"/>
    </source>
</evidence>
<evidence type="ECO:0000313" key="6">
    <source>
        <dbReference type="Proteomes" id="UP001165740"/>
    </source>
</evidence>
<evidence type="ECO:0000256" key="2">
    <source>
        <dbReference type="PROSITE-ProRule" id="PRU00076"/>
    </source>
</evidence>
<dbReference type="PROSITE" id="PS50026">
    <property type="entry name" value="EGF_3"/>
    <property type="match status" value="2"/>
</dbReference>
<sequence>MSAAYFILLLGLSITSKVLSLSRDPCSVFDCQNGGSCTAPADAPSCICQAGFFGEHCEFNRDPCFKFGCLNGGRCTAPADAPYCLCPAGFSGPKCEVAGNSQCPVIDSDSIGICGGTFCSADSDCSDGHICCASACGSKLCTSVVKVIEPTCPGGCKPGYKCELRSPVCPPGFMCPAVMRPTCVAVNDLCGGCEEGTVCQDTGIRCFTTPCPSFKCVATDPCGGCPKGERCEQLFPPCAPPPPCEEDLDTPCTRPPCNPINTCVPETTVEPPKDQCGGCPYGQVCKPTNIVCIRAPCPTHECVADTAPAACNLACMRGYVCKLKVPDCPRNSRLLCPTKPVPQCVPRQLASCPKPAQTKKVPCLFITRKSQCLSDRDCDQGLSQRCCPTQCGTRRQCTVVPSF</sequence>
<dbReference type="InterPro" id="IPR036645">
    <property type="entry name" value="Elafin-like_sf"/>
</dbReference>
<dbReference type="InterPro" id="IPR008197">
    <property type="entry name" value="WAP_dom"/>
</dbReference>
<feature type="domain" description="WAP" evidence="5">
    <location>
        <begin position="346"/>
        <end position="402"/>
    </location>
</feature>
<dbReference type="SMART" id="SM00179">
    <property type="entry name" value="EGF_CA"/>
    <property type="match status" value="2"/>
</dbReference>
<keyword evidence="6" id="KW-1185">Reference proteome</keyword>
<dbReference type="SUPFAM" id="SSF57196">
    <property type="entry name" value="EGF/Laminin"/>
    <property type="match status" value="2"/>
</dbReference>
<dbReference type="GO" id="GO:0030414">
    <property type="term" value="F:peptidase inhibitor activity"/>
    <property type="evidence" value="ECO:0007669"/>
    <property type="project" value="InterPro"/>
</dbReference>
<dbReference type="PROSITE" id="PS00022">
    <property type="entry name" value="EGF_1"/>
    <property type="match status" value="2"/>
</dbReference>
<feature type="disulfide bond" evidence="2">
    <location>
        <begin position="48"/>
        <end position="57"/>
    </location>
</feature>
<keyword evidence="1 2" id="KW-1015">Disulfide bond</keyword>
<name>A0A9W3A8L3_BIOGL</name>
<comment type="caution">
    <text evidence="2">Lacks conserved residue(s) required for the propagation of feature annotation.</text>
</comment>
<accession>A0A9W3A8L3</accession>
<dbReference type="Pfam" id="PF00095">
    <property type="entry name" value="WAP"/>
    <property type="match status" value="1"/>
</dbReference>
<dbReference type="InterPro" id="IPR000742">
    <property type="entry name" value="EGF"/>
</dbReference>
<feature type="domain" description="WAP" evidence="5">
    <location>
        <begin position="94"/>
        <end position="145"/>
    </location>
</feature>
<organism evidence="6 7">
    <name type="scientific">Biomphalaria glabrata</name>
    <name type="common">Bloodfluke planorb</name>
    <name type="synonym">Freshwater snail</name>
    <dbReference type="NCBI Taxonomy" id="6526"/>
    <lineage>
        <taxon>Eukaryota</taxon>
        <taxon>Metazoa</taxon>
        <taxon>Spiralia</taxon>
        <taxon>Lophotrochozoa</taxon>
        <taxon>Mollusca</taxon>
        <taxon>Gastropoda</taxon>
        <taxon>Heterobranchia</taxon>
        <taxon>Euthyneura</taxon>
        <taxon>Panpulmonata</taxon>
        <taxon>Hygrophila</taxon>
        <taxon>Lymnaeoidea</taxon>
        <taxon>Planorbidae</taxon>
        <taxon>Biomphalaria</taxon>
    </lineage>
</organism>
<dbReference type="GO" id="GO:0005509">
    <property type="term" value="F:calcium ion binding"/>
    <property type="evidence" value="ECO:0007669"/>
    <property type="project" value="InterPro"/>
</dbReference>
<dbReference type="GeneID" id="106065355"/>
<keyword evidence="2" id="KW-0245">EGF-like domain</keyword>
<feature type="chain" id="PRO_5040828820" evidence="3">
    <location>
        <begin position="21"/>
        <end position="403"/>
    </location>
</feature>
<gene>
    <name evidence="7" type="primary">LOC106065355</name>
</gene>
<dbReference type="SMART" id="SM00181">
    <property type="entry name" value="EGF"/>
    <property type="match status" value="3"/>
</dbReference>
<dbReference type="Pfam" id="PF00008">
    <property type="entry name" value="EGF"/>
    <property type="match status" value="2"/>
</dbReference>
<evidence type="ECO:0000259" key="4">
    <source>
        <dbReference type="PROSITE" id="PS50026"/>
    </source>
</evidence>
<feature type="disulfide bond" evidence="2">
    <location>
        <begin position="86"/>
        <end position="95"/>
    </location>
</feature>
<feature type="domain" description="EGF-like" evidence="4">
    <location>
        <begin position="60"/>
        <end position="96"/>
    </location>
</feature>
<dbReference type="OrthoDB" id="6040964at2759"/>
<keyword evidence="3" id="KW-0732">Signal</keyword>
<evidence type="ECO:0000256" key="1">
    <source>
        <dbReference type="ARBA" id="ARBA00023157"/>
    </source>
</evidence>
<dbReference type="Gene3D" id="2.10.25.10">
    <property type="entry name" value="Laminin"/>
    <property type="match status" value="2"/>
</dbReference>
<evidence type="ECO:0000256" key="3">
    <source>
        <dbReference type="SAM" id="SignalP"/>
    </source>
</evidence>
<dbReference type="PROSITE" id="PS01186">
    <property type="entry name" value="EGF_2"/>
    <property type="match status" value="2"/>
</dbReference>
<dbReference type="Proteomes" id="UP001165740">
    <property type="component" value="Chromosome 4"/>
</dbReference>
<dbReference type="GO" id="GO:0005576">
    <property type="term" value="C:extracellular region"/>
    <property type="evidence" value="ECO:0007669"/>
    <property type="project" value="InterPro"/>
</dbReference>
<dbReference type="PROSITE" id="PS51390">
    <property type="entry name" value="WAP"/>
    <property type="match status" value="2"/>
</dbReference>
<protein>
    <submittedName>
        <fullName evidence="7">Fibropellin-1-like</fullName>
    </submittedName>
</protein>
<dbReference type="Gene3D" id="4.10.75.10">
    <property type="entry name" value="Elafin-like"/>
    <property type="match status" value="1"/>
</dbReference>
<reference evidence="7" key="1">
    <citation type="submission" date="2025-08" db="UniProtKB">
        <authorList>
            <consortium name="RefSeq"/>
        </authorList>
    </citation>
    <scope>IDENTIFICATION</scope>
</reference>
<evidence type="ECO:0000259" key="5">
    <source>
        <dbReference type="PROSITE" id="PS51390"/>
    </source>
</evidence>
<dbReference type="RefSeq" id="XP_055883498.1">
    <property type="nucleotide sequence ID" value="XM_056027523.1"/>
</dbReference>